<dbReference type="AlphaFoldDB" id="A0A1J3K221"/>
<organism evidence="3">
    <name type="scientific">Noccaea caerulescens</name>
    <name type="common">Alpine penny-cress</name>
    <name type="synonym">Thlaspi caerulescens</name>
    <dbReference type="NCBI Taxonomy" id="107243"/>
    <lineage>
        <taxon>Eukaryota</taxon>
        <taxon>Viridiplantae</taxon>
        <taxon>Streptophyta</taxon>
        <taxon>Embryophyta</taxon>
        <taxon>Tracheophyta</taxon>
        <taxon>Spermatophyta</taxon>
        <taxon>Magnoliopsida</taxon>
        <taxon>eudicotyledons</taxon>
        <taxon>Gunneridae</taxon>
        <taxon>Pentapetalae</taxon>
        <taxon>rosids</taxon>
        <taxon>malvids</taxon>
        <taxon>Brassicales</taxon>
        <taxon>Brassicaceae</taxon>
        <taxon>Coluteocarpeae</taxon>
        <taxon>Noccaea</taxon>
    </lineage>
</organism>
<proteinExistence type="predicted"/>
<dbReference type="InterPro" id="IPR011249">
    <property type="entry name" value="Metalloenz_LuxS/M16"/>
</dbReference>
<dbReference type="GO" id="GO:0043171">
    <property type="term" value="P:peptide catabolic process"/>
    <property type="evidence" value="ECO:0007669"/>
    <property type="project" value="TreeGrafter"/>
</dbReference>
<accession>A0A1J3K221</accession>
<dbReference type="Gene3D" id="3.30.830.10">
    <property type="entry name" value="Metalloenzyme, LuxS/M16 peptidase-like"/>
    <property type="match status" value="1"/>
</dbReference>
<evidence type="ECO:0000259" key="2">
    <source>
        <dbReference type="Pfam" id="PF16187"/>
    </source>
</evidence>
<reference evidence="3" key="1">
    <citation type="submission" date="2016-07" db="EMBL/GenBank/DDBJ databases">
        <title>De novo transcriptome assembly of four accessions of the metal hyperaccumulator plant Noccaea caerulescens.</title>
        <authorList>
            <person name="Blande D."/>
            <person name="Halimaa P."/>
            <person name="Tervahauta A.I."/>
            <person name="Aarts M.G."/>
            <person name="Karenlampi S.O."/>
        </authorList>
    </citation>
    <scope>NUCLEOTIDE SEQUENCE</scope>
</reference>
<dbReference type="EMBL" id="GEVM01007534">
    <property type="protein sequence ID" value="JAU98404.1"/>
    <property type="molecule type" value="Transcribed_RNA"/>
</dbReference>
<sequence>MQKVIGLLFTYIQLLQQSGVSQWIFDELTLAGFIHKLRILLETVIQKIANFEVKPDRFSVIKETVTKAYQNYKFIQPNHQAKYYCSLVLQDQAWPWTEELDALSHLEAQDLAKSVPVMLSRTFLECYIAGNVEKNEAESMVNGQIILVPSRRLKP</sequence>
<evidence type="ECO:0000313" key="3">
    <source>
        <dbReference type="EMBL" id="JAU98404.1"/>
    </source>
</evidence>
<dbReference type="PANTHER" id="PTHR43690:SF18">
    <property type="entry name" value="INSULIN-DEGRADING ENZYME-RELATED"/>
    <property type="match status" value="1"/>
</dbReference>
<evidence type="ECO:0000256" key="1">
    <source>
        <dbReference type="ARBA" id="ARBA00022723"/>
    </source>
</evidence>
<dbReference type="GO" id="GO:0005739">
    <property type="term" value="C:mitochondrion"/>
    <property type="evidence" value="ECO:0007669"/>
    <property type="project" value="TreeGrafter"/>
</dbReference>
<keyword evidence="1" id="KW-0479">Metal-binding</keyword>
<name>A0A1J3K221_NOCCA</name>
<dbReference type="GO" id="GO:0046872">
    <property type="term" value="F:metal ion binding"/>
    <property type="evidence" value="ECO:0007669"/>
    <property type="project" value="UniProtKB-KW"/>
</dbReference>
<gene>
    <name evidence="3" type="ORF">MP_TR22236_c16_g1_i1_g.62856</name>
</gene>
<dbReference type="Pfam" id="PF16187">
    <property type="entry name" value="Peptidase_M16_M"/>
    <property type="match status" value="1"/>
</dbReference>
<dbReference type="GO" id="GO:0004222">
    <property type="term" value="F:metalloendopeptidase activity"/>
    <property type="evidence" value="ECO:0007669"/>
    <property type="project" value="TreeGrafter"/>
</dbReference>
<feature type="domain" description="Peptidase M16 middle/third" evidence="2">
    <location>
        <begin position="27"/>
        <end position="102"/>
    </location>
</feature>
<dbReference type="InterPro" id="IPR032632">
    <property type="entry name" value="Peptidase_M16_M"/>
</dbReference>
<dbReference type="GO" id="GO:0051603">
    <property type="term" value="P:proteolysis involved in protein catabolic process"/>
    <property type="evidence" value="ECO:0007669"/>
    <property type="project" value="TreeGrafter"/>
</dbReference>
<protein>
    <submittedName>
        <fullName evidence="3">Zinc-metallopeptidase, peroxisomal</fullName>
    </submittedName>
</protein>
<dbReference type="InterPro" id="IPR050626">
    <property type="entry name" value="Peptidase_M16"/>
</dbReference>
<dbReference type="PANTHER" id="PTHR43690">
    <property type="entry name" value="NARDILYSIN"/>
    <property type="match status" value="1"/>
</dbReference>
<dbReference type="GO" id="GO:0005829">
    <property type="term" value="C:cytosol"/>
    <property type="evidence" value="ECO:0007669"/>
    <property type="project" value="TreeGrafter"/>
</dbReference>
<dbReference type="SUPFAM" id="SSF63411">
    <property type="entry name" value="LuxS/MPP-like metallohydrolase"/>
    <property type="match status" value="1"/>
</dbReference>